<evidence type="ECO:0000313" key="2">
    <source>
        <dbReference type="EMBL" id="KRZ35991.1"/>
    </source>
</evidence>
<accession>A0A0V1JM30</accession>
<evidence type="ECO:0000313" key="3">
    <source>
        <dbReference type="Proteomes" id="UP000054805"/>
    </source>
</evidence>
<organism evidence="2 4">
    <name type="scientific">Trichinella pseudospiralis</name>
    <name type="common">Parasitic roundworm</name>
    <dbReference type="NCBI Taxonomy" id="6337"/>
    <lineage>
        <taxon>Eukaryota</taxon>
        <taxon>Metazoa</taxon>
        <taxon>Ecdysozoa</taxon>
        <taxon>Nematoda</taxon>
        <taxon>Enoplea</taxon>
        <taxon>Dorylaimia</taxon>
        <taxon>Trichinellida</taxon>
        <taxon>Trichinellidae</taxon>
        <taxon>Trichinella</taxon>
    </lineage>
</organism>
<dbReference type="EMBL" id="JYDV01000081">
    <property type="protein sequence ID" value="KRZ35991.1"/>
    <property type="molecule type" value="Genomic_DNA"/>
</dbReference>
<proteinExistence type="predicted"/>
<reference evidence="3 4" key="1">
    <citation type="submission" date="2015-01" db="EMBL/GenBank/DDBJ databases">
        <title>Evolution of Trichinella species and genotypes.</title>
        <authorList>
            <person name="Korhonen P.K."/>
            <person name="Edoardo P."/>
            <person name="Giuseppe L.R."/>
            <person name="Gasser R.B."/>
        </authorList>
    </citation>
    <scope>NUCLEOTIDE SEQUENCE [LARGE SCALE GENOMIC DNA]</scope>
    <source>
        <strain evidence="2">ISS176</strain>
        <strain evidence="1">ISS588</strain>
    </source>
</reference>
<comment type="caution">
    <text evidence="2">The sequence shown here is derived from an EMBL/GenBank/DDBJ whole genome shotgun (WGS) entry which is preliminary data.</text>
</comment>
<name>A0A0V1JM30_TRIPS</name>
<evidence type="ECO:0000313" key="1">
    <source>
        <dbReference type="EMBL" id="KRZ12412.1"/>
    </source>
</evidence>
<dbReference type="EMBL" id="JYDS01000341">
    <property type="protein sequence ID" value="KRZ12412.1"/>
    <property type="molecule type" value="Genomic_DNA"/>
</dbReference>
<sequence>MRHKFEMRHSANVELERRLTSILHGCLDERCPDRWSTESCDHAIAQQGKPIHTLIEDKRETLSSVRKFCRDSRYWQRFQDEFNVSILASTMLCEIETFPEVYSRSLLTVENAAAAIEEFILIAANCEASMTVLLDY</sequence>
<protein>
    <submittedName>
        <fullName evidence="2">Uncharacterized protein</fullName>
    </submittedName>
</protein>
<evidence type="ECO:0000313" key="4">
    <source>
        <dbReference type="Proteomes" id="UP000054826"/>
    </source>
</evidence>
<dbReference type="Proteomes" id="UP000054805">
    <property type="component" value="Unassembled WGS sequence"/>
</dbReference>
<dbReference type="Proteomes" id="UP000054826">
    <property type="component" value="Unassembled WGS sequence"/>
</dbReference>
<keyword evidence="3" id="KW-1185">Reference proteome</keyword>
<gene>
    <name evidence="1" type="ORF">T4B_10608</name>
    <name evidence="2" type="ORF">T4C_114</name>
</gene>
<dbReference type="AlphaFoldDB" id="A0A0V1JM30"/>